<dbReference type="OrthoDB" id="64353at2759"/>
<dbReference type="RefSeq" id="XP_009545718.1">
    <property type="nucleotide sequence ID" value="XM_009547423.1"/>
</dbReference>
<dbReference type="Proteomes" id="UP000030671">
    <property type="component" value="Unassembled WGS sequence"/>
</dbReference>
<dbReference type="HOGENOM" id="CLU_2427263_0_0_1"/>
<dbReference type="EMBL" id="KI925457">
    <property type="protein sequence ID" value="ETW83472.1"/>
    <property type="molecule type" value="Genomic_DNA"/>
</dbReference>
<feature type="compositionally biased region" description="Low complexity" evidence="1">
    <location>
        <begin position="1"/>
        <end position="10"/>
    </location>
</feature>
<name>W4KC77_HETIT</name>
<protein>
    <submittedName>
        <fullName evidence="2">Uncharacterized protein</fullName>
    </submittedName>
</protein>
<reference evidence="2 3" key="1">
    <citation type="journal article" date="2012" name="New Phytol.">
        <title>Insight into trade-off between wood decay and parasitism from the genome of a fungal forest pathogen.</title>
        <authorList>
            <person name="Olson A."/>
            <person name="Aerts A."/>
            <person name="Asiegbu F."/>
            <person name="Belbahri L."/>
            <person name="Bouzid O."/>
            <person name="Broberg A."/>
            <person name="Canback B."/>
            <person name="Coutinho P.M."/>
            <person name="Cullen D."/>
            <person name="Dalman K."/>
            <person name="Deflorio G."/>
            <person name="van Diepen L.T."/>
            <person name="Dunand C."/>
            <person name="Duplessis S."/>
            <person name="Durling M."/>
            <person name="Gonthier P."/>
            <person name="Grimwood J."/>
            <person name="Fossdal C.G."/>
            <person name="Hansson D."/>
            <person name="Henrissat B."/>
            <person name="Hietala A."/>
            <person name="Himmelstrand K."/>
            <person name="Hoffmeister D."/>
            <person name="Hogberg N."/>
            <person name="James T.Y."/>
            <person name="Karlsson M."/>
            <person name="Kohler A."/>
            <person name="Kues U."/>
            <person name="Lee Y.H."/>
            <person name="Lin Y.C."/>
            <person name="Lind M."/>
            <person name="Lindquist E."/>
            <person name="Lombard V."/>
            <person name="Lucas S."/>
            <person name="Lunden K."/>
            <person name="Morin E."/>
            <person name="Murat C."/>
            <person name="Park J."/>
            <person name="Raffaello T."/>
            <person name="Rouze P."/>
            <person name="Salamov A."/>
            <person name="Schmutz J."/>
            <person name="Solheim H."/>
            <person name="Stahlberg J."/>
            <person name="Velez H."/>
            <person name="de Vries R.P."/>
            <person name="Wiebenga A."/>
            <person name="Woodward S."/>
            <person name="Yakovlev I."/>
            <person name="Garbelotto M."/>
            <person name="Martin F."/>
            <person name="Grigoriev I.V."/>
            <person name="Stenlid J."/>
        </authorList>
    </citation>
    <scope>NUCLEOTIDE SEQUENCE [LARGE SCALE GENOMIC DNA]</scope>
    <source>
        <strain evidence="2 3">TC 32-1</strain>
    </source>
</reference>
<dbReference type="GeneID" id="20672761"/>
<sequence>MIEHVNGNVDGDVDGDVNGRRRDQNQERGHHDRKDPTTQAHSPKRVPTPPSARTSLTAGRLRGGKRPNSAPGTNGTDRTARQQQQHSTAPR</sequence>
<dbReference type="InParanoid" id="W4KC77"/>
<evidence type="ECO:0000256" key="1">
    <source>
        <dbReference type="SAM" id="MobiDB-lite"/>
    </source>
</evidence>
<proteinExistence type="predicted"/>
<evidence type="ECO:0000313" key="3">
    <source>
        <dbReference type="Proteomes" id="UP000030671"/>
    </source>
</evidence>
<accession>W4KC77</accession>
<evidence type="ECO:0000313" key="2">
    <source>
        <dbReference type="EMBL" id="ETW83472.1"/>
    </source>
</evidence>
<dbReference type="AlphaFoldDB" id="W4KC77"/>
<gene>
    <name evidence="2" type="ORF">HETIRDRAFT_409241</name>
</gene>
<keyword evidence="3" id="KW-1185">Reference proteome</keyword>
<feature type="compositionally biased region" description="Polar residues" evidence="1">
    <location>
        <begin position="70"/>
        <end position="91"/>
    </location>
</feature>
<dbReference type="KEGG" id="hir:HETIRDRAFT_409241"/>
<feature type="region of interest" description="Disordered" evidence="1">
    <location>
        <begin position="1"/>
        <end position="91"/>
    </location>
</feature>
<feature type="compositionally biased region" description="Basic and acidic residues" evidence="1">
    <location>
        <begin position="17"/>
        <end position="36"/>
    </location>
</feature>
<organism evidence="2 3">
    <name type="scientific">Heterobasidion irregulare (strain TC 32-1)</name>
    <dbReference type="NCBI Taxonomy" id="747525"/>
    <lineage>
        <taxon>Eukaryota</taxon>
        <taxon>Fungi</taxon>
        <taxon>Dikarya</taxon>
        <taxon>Basidiomycota</taxon>
        <taxon>Agaricomycotina</taxon>
        <taxon>Agaricomycetes</taxon>
        <taxon>Russulales</taxon>
        <taxon>Bondarzewiaceae</taxon>
        <taxon>Heterobasidion</taxon>
        <taxon>Heterobasidion annosum species complex</taxon>
    </lineage>
</organism>